<sequence>NDGRPGVKGLYTILTEWLAFRKTTVTRRLQHRLDKVLARLHLLEGLLIAYLNIDEVIEIIRTEDKPKAELMARFGLSAEQAEAILELKLRHLAKLEEMKIRGEQDELSAERDELQAILGSEDRLRELIKTELQQDAETFGDERRSPIVERKEARAFSET</sequence>
<keyword evidence="6" id="KW-0472">Membrane</keyword>
<dbReference type="InterPro" id="IPR013757">
    <property type="entry name" value="Topo_IIA_A_a_sf"/>
</dbReference>
<evidence type="ECO:0000256" key="2">
    <source>
        <dbReference type="ARBA" id="ARBA00012895"/>
    </source>
</evidence>
<feature type="non-terminal residue" evidence="10">
    <location>
        <position position="159"/>
    </location>
</feature>
<comment type="caution">
    <text evidence="8">Lacks conserved residue(s) required for the propagation of feature annotation.</text>
</comment>
<organism evidence="10 11">
    <name type="scientific">Marinobacter nauticus</name>
    <name type="common">Marinobacter hydrocarbonoclasticus</name>
    <name type="synonym">Marinobacter aquaeolei</name>
    <dbReference type="NCBI Taxonomy" id="2743"/>
    <lineage>
        <taxon>Bacteria</taxon>
        <taxon>Pseudomonadati</taxon>
        <taxon>Pseudomonadota</taxon>
        <taxon>Gammaproteobacteria</taxon>
        <taxon>Pseudomonadales</taxon>
        <taxon>Marinobacteraceae</taxon>
        <taxon>Marinobacter</taxon>
    </lineage>
</organism>
<dbReference type="GO" id="GO:0005737">
    <property type="term" value="C:cytoplasm"/>
    <property type="evidence" value="ECO:0007669"/>
    <property type="project" value="TreeGrafter"/>
</dbReference>
<comment type="caution">
    <text evidence="10">The sequence shown here is derived from an EMBL/GenBank/DDBJ whole genome shotgun (WGS) entry which is preliminary data.</text>
</comment>
<dbReference type="GO" id="GO:0005524">
    <property type="term" value="F:ATP binding"/>
    <property type="evidence" value="ECO:0007669"/>
    <property type="project" value="InterPro"/>
</dbReference>
<dbReference type="InterPro" id="IPR013760">
    <property type="entry name" value="Topo_IIA-like_dom_sf"/>
</dbReference>
<keyword evidence="3" id="KW-1003">Cell membrane</keyword>
<evidence type="ECO:0000256" key="3">
    <source>
        <dbReference type="ARBA" id="ARBA00022475"/>
    </source>
</evidence>
<dbReference type="Pfam" id="PF00521">
    <property type="entry name" value="DNA_topoisoIV"/>
    <property type="match status" value="1"/>
</dbReference>
<comment type="catalytic activity">
    <reaction evidence="1">
        <text>ATP-dependent breakage, passage and rejoining of double-stranded DNA.</text>
        <dbReference type="EC" id="5.6.2.2"/>
    </reaction>
</comment>
<dbReference type="AlphaFoldDB" id="A0A3B8WHS7"/>
<dbReference type="InterPro" id="IPR002205">
    <property type="entry name" value="Topo_IIA_dom_A"/>
</dbReference>
<dbReference type="Proteomes" id="UP000261325">
    <property type="component" value="Unassembled WGS sequence"/>
</dbReference>
<dbReference type="GO" id="GO:0003677">
    <property type="term" value="F:DNA binding"/>
    <property type="evidence" value="ECO:0007669"/>
    <property type="project" value="UniProtKB-UniRule"/>
</dbReference>
<evidence type="ECO:0000256" key="4">
    <source>
        <dbReference type="ARBA" id="ARBA00023029"/>
    </source>
</evidence>
<dbReference type="InterPro" id="IPR050220">
    <property type="entry name" value="Type_II_DNA_Topoisomerases"/>
</dbReference>
<name>A0A3B8WHS7_MARNT</name>
<dbReference type="PROSITE" id="PS52040">
    <property type="entry name" value="TOPO_IIA"/>
    <property type="match status" value="1"/>
</dbReference>
<protein>
    <recommendedName>
        <fullName evidence="2">DNA topoisomerase (ATP-hydrolyzing)</fullName>
        <ecNumber evidence="2">5.6.2.2</ecNumber>
    </recommendedName>
</protein>
<keyword evidence="7 10" id="KW-0413">Isomerase</keyword>
<evidence type="ECO:0000256" key="1">
    <source>
        <dbReference type="ARBA" id="ARBA00000185"/>
    </source>
</evidence>
<evidence type="ECO:0000256" key="8">
    <source>
        <dbReference type="PROSITE-ProRule" id="PRU01384"/>
    </source>
</evidence>
<dbReference type="Gene3D" id="1.10.268.10">
    <property type="entry name" value="Topoisomerase, domain 3"/>
    <property type="match status" value="1"/>
</dbReference>
<dbReference type="GO" id="GO:0006265">
    <property type="term" value="P:DNA topological change"/>
    <property type="evidence" value="ECO:0007669"/>
    <property type="project" value="InterPro"/>
</dbReference>
<dbReference type="GO" id="GO:0009330">
    <property type="term" value="C:DNA topoisomerase type II (double strand cut, ATP-hydrolyzing) complex"/>
    <property type="evidence" value="ECO:0007669"/>
    <property type="project" value="TreeGrafter"/>
</dbReference>
<dbReference type="GO" id="GO:0007059">
    <property type="term" value="P:chromosome segregation"/>
    <property type="evidence" value="ECO:0007669"/>
    <property type="project" value="TreeGrafter"/>
</dbReference>
<dbReference type="SUPFAM" id="SSF56719">
    <property type="entry name" value="Type II DNA topoisomerase"/>
    <property type="match status" value="1"/>
</dbReference>
<dbReference type="EMBL" id="DLYI01000062">
    <property type="protein sequence ID" value="HAC27188.1"/>
    <property type="molecule type" value="Genomic_DNA"/>
</dbReference>
<gene>
    <name evidence="10" type="ORF">DCF82_05160</name>
</gene>
<dbReference type="FunFam" id="1.10.268.10:FF:000001">
    <property type="entry name" value="DNA gyrase subunit A"/>
    <property type="match status" value="1"/>
</dbReference>
<reference evidence="10 11" key="1">
    <citation type="journal article" date="2018" name="Nat. Biotechnol.">
        <title>A standardized bacterial taxonomy based on genome phylogeny substantially revises the tree of life.</title>
        <authorList>
            <person name="Parks D.H."/>
            <person name="Chuvochina M."/>
            <person name="Waite D.W."/>
            <person name="Rinke C."/>
            <person name="Skarshewski A."/>
            <person name="Chaumeil P.A."/>
            <person name="Hugenholtz P."/>
        </authorList>
    </citation>
    <scope>NUCLEOTIDE SEQUENCE [LARGE SCALE GENOMIC DNA]</scope>
    <source>
        <strain evidence="10">UBA9049</strain>
    </source>
</reference>
<evidence type="ECO:0000313" key="11">
    <source>
        <dbReference type="Proteomes" id="UP000261325"/>
    </source>
</evidence>
<evidence type="ECO:0000313" key="10">
    <source>
        <dbReference type="EMBL" id="HAC27188.1"/>
    </source>
</evidence>
<feature type="non-terminal residue" evidence="10">
    <location>
        <position position="1"/>
    </location>
</feature>
<dbReference type="PANTHER" id="PTHR43493">
    <property type="entry name" value="DNA GYRASE/TOPOISOMERASE SUBUNIT A"/>
    <property type="match status" value="1"/>
</dbReference>
<evidence type="ECO:0000256" key="5">
    <source>
        <dbReference type="ARBA" id="ARBA00023125"/>
    </source>
</evidence>
<dbReference type="EC" id="5.6.2.2" evidence="2"/>
<keyword evidence="5 8" id="KW-0238">DNA-binding</keyword>
<keyword evidence="4" id="KW-0799">Topoisomerase</keyword>
<evidence type="ECO:0000256" key="6">
    <source>
        <dbReference type="ARBA" id="ARBA00023136"/>
    </source>
</evidence>
<feature type="domain" description="Topo IIA-type catalytic" evidence="9">
    <location>
        <begin position="1"/>
        <end position="159"/>
    </location>
</feature>
<accession>A0A3B8WHS7</accession>
<proteinExistence type="predicted"/>
<dbReference type="GO" id="GO:0003918">
    <property type="term" value="F:DNA topoisomerase type II (double strand cut, ATP-hydrolyzing) activity"/>
    <property type="evidence" value="ECO:0007669"/>
    <property type="project" value="UniProtKB-EC"/>
</dbReference>
<dbReference type="PANTHER" id="PTHR43493:SF1">
    <property type="entry name" value="DNA TOPOISOMERASE 4 SUBUNIT A"/>
    <property type="match status" value="1"/>
</dbReference>
<evidence type="ECO:0000259" key="9">
    <source>
        <dbReference type="PROSITE" id="PS52040"/>
    </source>
</evidence>
<evidence type="ECO:0000256" key="7">
    <source>
        <dbReference type="ARBA" id="ARBA00023235"/>
    </source>
</evidence>